<dbReference type="Pfam" id="PF01339">
    <property type="entry name" value="CheB_methylest"/>
    <property type="match status" value="1"/>
</dbReference>
<feature type="active site" evidence="5 6">
    <location>
        <position position="188"/>
    </location>
</feature>
<accession>A0A1W2CSQ8</accession>
<name>A0A1W2CSQ8_9HYPH</name>
<keyword evidence="1 5" id="KW-0963">Cytoplasm</keyword>
<dbReference type="EMBL" id="FWXR01000011">
    <property type="protein sequence ID" value="SMC87954.1"/>
    <property type="molecule type" value="Genomic_DNA"/>
</dbReference>
<feature type="active site" evidence="5 6">
    <location>
        <position position="214"/>
    </location>
</feature>
<evidence type="ECO:0000256" key="2">
    <source>
        <dbReference type="ARBA" id="ARBA00022500"/>
    </source>
</evidence>
<comment type="PTM">
    <text evidence="5">Phosphorylated by CheA. Phosphorylation of the N-terminal regulatory domain activates the methylesterase activity.</text>
</comment>
<evidence type="ECO:0000256" key="3">
    <source>
        <dbReference type="ARBA" id="ARBA00022801"/>
    </source>
</evidence>
<dbReference type="PIRSF" id="PIRSF000876">
    <property type="entry name" value="RR_chemtxs_CheB"/>
    <property type="match status" value="1"/>
</dbReference>
<dbReference type="GO" id="GO:0050568">
    <property type="term" value="F:protein-glutamine glutaminase activity"/>
    <property type="evidence" value="ECO:0007669"/>
    <property type="project" value="UniProtKB-UniRule"/>
</dbReference>
<dbReference type="EC" id="3.1.1.61" evidence="5"/>
<gene>
    <name evidence="5" type="primary">cheB</name>
    <name evidence="10" type="ORF">SAMN06297251_11190</name>
</gene>
<keyword evidence="11" id="KW-1185">Reference proteome</keyword>
<dbReference type="PANTHER" id="PTHR42872:SF6">
    <property type="entry name" value="PROTEIN-GLUTAMATE METHYLESTERASE_PROTEIN-GLUTAMINE GLUTAMINASE"/>
    <property type="match status" value="1"/>
</dbReference>
<comment type="function">
    <text evidence="5">Involved in chemotaxis. Part of a chemotaxis signal transduction system that modulates chemotaxis in response to various stimuli. Catalyzes the demethylation of specific methylglutamate residues introduced into the chemoreceptors (methyl-accepting chemotaxis proteins or MCP) by CheR. Also mediates the irreversible deamidation of specific glutamine residues to glutamic acid.</text>
</comment>
<evidence type="ECO:0000256" key="4">
    <source>
        <dbReference type="ARBA" id="ARBA00048267"/>
    </source>
</evidence>
<feature type="modified residue" description="4-aspartylphosphate" evidence="5 7">
    <location>
        <position position="56"/>
    </location>
</feature>
<dbReference type="RefSeq" id="WP_084410515.1">
    <property type="nucleotide sequence ID" value="NZ_FWXR01000011.1"/>
</dbReference>
<organism evidence="10 11">
    <name type="scientific">Fulvimarina manganoxydans</name>
    <dbReference type="NCBI Taxonomy" id="937218"/>
    <lineage>
        <taxon>Bacteria</taxon>
        <taxon>Pseudomonadati</taxon>
        <taxon>Pseudomonadota</taxon>
        <taxon>Alphaproteobacteria</taxon>
        <taxon>Hyphomicrobiales</taxon>
        <taxon>Aurantimonadaceae</taxon>
        <taxon>Fulvimarina</taxon>
    </lineage>
</organism>
<keyword evidence="3 5" id="KW-0378">Hydrolase</keyword>
<dbReference type="SUPFAM" id="SSF52172">
    <property type="entry name" value="CheY-like"/>
    <property type="match status" value="1"/>
</dbReference>
<evidence type="ECO:0000313" key="10">
    <source>
        <dbReference type="EMBL" id="SMC87954.1"/>
    </source>
</evidence>
<keyword evidence="5 7" id="KW-0597">Phosphoprotein</keyword>
<dbReference type="InterPro" id="IPR008248">
    <property type="entry name" value="CheB-like"/>
</dbReference>
<evidence type="ECO:0000313" key="11">
    <source>
        <dbReference type="Proteomes" id="UP000192656"/>
    </source>
</evidence>
<feature type="domain" description="CheB-type methylesterase" evidence="9">
    <location>
        <begin position="182"/>
        <end position="363"/>
    </location>
</feature>
<dbReference type="PANTHER" id="PTHR42872">
    <property type="entry name" value="PROTEIN-GLUTAMATE METHYLESTERASE/PROTEIN-GLUTAMINE GLUTAMINASE"/>
    <property type="match status" value="1"/>
</dbReference>
<dbReference type="HAMAP" id="MF_00099">
    <property type="entry name" value="CheB_chemtxs"/>
    <property type="match status" value="1"/>
</dbReference>
<dbReference type="AlphaFoldDB" id="A0A1W2CSQ8"/>
<feature type="domain" description="Response regulatory" evidence="8">
    <location>
        <begin position="5"/>
        <end position="122"/>
    </location>
</feature>
<dbReference type="Gene3D" id="3.40.50.180">
    <property type="entry name" value="Methylesterase CheB, C-terminal domain"/>
    <property type="match status" value="1"/>
</dbReference>
<dbReference type="NCBIfam" id="NF009206">
    <property type="entry name" value="PRK12555.1"/>
    <property type="match status" value="1"/>
</dbReference>
<dbReference type="Pfam" id="PF00072">
    <property type="entry name" value="Response_reg"/>
    <property type="match status" value="1"/>
</dbReference>
<dbReference type="CDD" id="cd17541">
    <property type="entry name" value="REC_CheB-like"/>
    <property type="match status" value="1"/>
</dbReference>
<evidence type="ECO:0000256" key="7">
    <source>
        <dbReference type="PROSITE-ProRule" id="PRU00169"/>
    </source>
</evidence>
<dbReference type="Gene3D" id="3.40.50.2300">
    <property type="match status" value="1"/>
</dbReference>
<evidence type="ECO:0000259" key="9">
    <source>
        <dbReference type="PROSITE" id="PS50122"/>
    </source>
</evidence>
<dbReference type="InterPro" id="IPR011006">
    <property type="entry name" value="CheY-like_superfamily"/>
</dbReference>
<dbReference type="Proteomes" id="UP000192656">
    <property type="component" value="Unassembled WGS sequence"/>
</dbReference>
<evidence type="ECO:0000256" key="1">
    <source>
        <dbReference type="ARBA" id="ARBA00022490"/>
    </source>
</evidence>
<reference evidence="10 11" key="1">
    <citation type="submission" date="2017-04" db="EMBL/GenBank/DDBJ databases">
        <authorList>
            <person name="Afonso C.L."/>
            <person name="Miller P.J."/>
            <person name="Scott M.A."/>
            <person name="Spackman E."/>
            <person name="Goraichik I."/>
            <person name="Dimitrov K.M."/>
            <person name="Suarez D.L."/>
            <person name="Swayne D.E."/>
        </authorList>
    </citation>
    <scope>NUCLEOTIDE SEQUENCE [LARGE SCALE GENOMIC DNA]</scope>
    <source>
        <strain evidence="10 11">CGMCC 1.10972</strain>
    </source>
</reference>
<dbReference type="CDD" id="cd16432">
    <property type="entry name" value="CheB_Rec"/>
    <property type="match status" value="1"/>
</dbReference>
<sequence>MPSASVLVVDDSATMRALIRHALSQDPEIRVVGEASNPFEAREKMKALDPDVVTLDVEMPNMNGIDFLQKIMQLRPTPVIMVSNLTAPGAAVTLAALEIGAFDCVAKPSARDTMFQALPGLVKEAARARPALERRRRALRAQAAPAAAPVQVRAPAMAGAAPIVVDRPAAVARSGANYQMDVIGIGSSTGGVEALLQVLADFPADCPPTVIVQHLPAAFTGSFSQRLDRVCPAAVTEARDGEPLRRGHVYLAPGGERHLRVKQGSQPFISLAAEEAVSGHRPSVDVMMASLAKAFGRRAVGCILTGMGRDGAQGLLEMRQAGAKTLAQDEETSLVYGMPRVAFEIGAAEKRLPLGRIARQIFA</sequence>
<dbReference type="InterPro" id="IPR000673">
    <property type="entry name" value="Sig_transdc_resp-reg_Me-estase"/>
</dbReference>
<dbReference type="GO" id="GO:0005737">
    <property type="term" value="C:cytoplasm"/>
    <property type="evidence" value="ECO:0007669"/>
    <property type="project" value="UniProtKB-SubCell"/>
</dbReference>
<dbReference type="GO" id="GO:0000156">
    <property type="term" value="F:phosphorelay response regulator activity"/>
    <property type="evidence" value="ECO:0007669"/>
    <property type="project" value="InterPro"/>
</dbReference>
<evidence type="ECO:0000259" key="8">
    <source>
        <dbReference type="PROSITE" id="PS50110"/>
    </source>
</evidence>
<keyword evidence="2 5" id="KW-0145">Chemotaxis</keyword>
<comment type="catalytic activity">
    <reaction evidence="4 5">
        <text>[protein]-L-glutamate 5-O-methyl ester + H2O = L-glutamyl-[protein] + methanol + H(+)</text>
        <dbReference type="Rhea" id="RHEA:23236"/>
        <dbReference type="Rhea" id="RHEA-COMP:10208"/>
        <dbReference type="Rhea" id="RHEA-COMP:10311"/>
        <dbReference type="ChEBI" id="CHEBI:15377"/>
        <dbReference type="ChEBI" id="CHEBI:15378"/>
        <dbReference type="ChEBI" id="CHEBI:17790"/>
        <dbReference type="ChEBI" id="CHEBI:29973"/>
        <dbReference type="ChEBI" id="CHEBI:82795"/>
        <dbReference type="EC" id="3.1.1.61"/>
    </reaction>
</comment>
<dbReference type="SUPFAM" id="SSF52738">
    <property type="entry name" value="Methylesterase CheB, C-terminal domain"/>
    <property type="match status" value="1"/>
</dbReference>
<dbReference type="STRING" id="937218.SAMN06297251_11190"/>
<comment type="subcellular location">
    <subcellularLocation>
        <location evidence="5">Cytoplasm</location>
    </subcellularLocation>
</comment>
<dbReference type="PROSITE" id="PS50110">
    <property type="entry name" value="RESPONSE_REGULATORY"/>
    <property type="match status" value="1"/>
</dbReference>
<dbReference type="NCBIfam" id="NF001965">
    <property type="entry name" value="PRK00742.1"/>
    <property type="match status" value="1"/>
</dbReference>
<dbReference type="InterPro" id="IPR001789">
    <property type="entry name" value="Sig_transdc_resp-reg_receiver"/>
</dbReference>
<proteinExistence type="inferred from homology"/>
<evidence type="ECO:0000256" key="6">
    <source>
        <dbReference type="PROSITE-ProRule" id="PRU00050"/>
    </source>
</evidence>
<evidence type="ECO:0000256" key="5">
    <source>
        <dbReference type="HAMAP-Rule" id="MF_00099"/>
    </source>
</evidence>
<dbReference type="PROSITE" id="PS50122">
    <property type="entry name" value="CHEB"/>
    <property type="match status" value="1"/>
</dbReference>
<feature type="active site" evidence="5 6">
    <location>
        <position position="310"/>
    </location>
</feature>
<comment type="similarity">
    <text evidence="5">Belongs to the CheB family.</text>
</comment>
<dbReference type="GO" id="GO:0006935">
    <property type="term" value="P:chemotaxis"/>
    <property type="evidence" value="ECO:0007669"/>
    <property type="project" value="UniProtKB-UniRule"/>
</dbReference>
<dbReference type="OrthoDB" id="9793421at2"/>
<comment type="catalytic activity">
    <reaction evidence="5">
        <text>L-glutaminyl-[protein] + H2O = L-glutamyl-[protein] + NH4(+)</text>
        <dbReference type="Rhea" id="RHEA:16441"/>
        <dbReference type="Rhea" id="RHEA-COMP:10207"/>
        <dbReference type="Rhea" id="RHEA-COMP:10208"/>
        <dbReference type="ChEBI" id="CHEBI:15377"/>
        <dbReference type="ChEBI" id="CHEBI:28938"/>
        <dbReference type="ChEBI" id="CHEBI:29973"/>
        <dbReference type="ChEBI" id="CHEBI:30011"/>
        <dbReference type="EC" id="3.5.1.44"/>
    </reaction>
</comment>
<dbReference type="EC" id="3.5.1.44" evidence="5"/>
<protein>
    <recommendedName>
        <fullName evidence="5">Protein-glutamate methylesterase/protein-glutamine glutaminase</fullName>
        <ecNumber evidence="5">3.1.1.61</ecNumber>
        <ecNumber evidence="5">3.5.1.44</ecNumber>
    </recommendedName>
</protein>
<dbReference type="SMART" id="SM00448">
    <property type="entry name" value="REC"/>
    <property type="match status" value="1"/>
</dbReference>
<comment type="domain">
    <text evidence="5">Contains a C-terminal catalytic domain, and an N-terminal region which modulates catalytic activity.</text>
</comment>
<dbReference type="GO" id="GO:0008984">
    <property type="term" value="F:protein-glutamate methylesterase activity"/>
    <property type="evidence" value="ECO:0007669"/>
    <property type="project" value="UniProtKB-UniRule"/>
</dbReference>
<dbReference type="InterPro" id="IPR035909">
    <property type="entry name" value="CheB_C"/>
</dbReference>